<feature type="compositionally biased region" description="Polar residues" evidence="1">
    <location>
        <begin position="70"/>
        <end position="80"/>
    </location>
</feature>
<keyword evidence="3" id="KW-1185">Reference proteome</keyword>
<comment type="caution">
    <text evidence="2">The sequence shown here is derived from an EMBL/GenBank/DDBJ whole genome shotgun (WGS) entry which is preliminary data.</text>
</comment>
<feature type="region of interest" description="Disordered" evidence="1">
    <location>
        <begin position="52"/>
        <end position="97"/>
    </location>
</feature>
<dbReference type="AlphaFoldDB" id="A0A8T0U8E0"/>
<evidence type="ECO:0000313" key="3">
    <source>
        <dbReference type="Proteomes" id="UP000823388"/>
    </source>
</evidence>
<evidence type="ECO:0000256" key="1">
    <source>
        <dbReference type="SAM" id="MobiDB-lite"/>
    </source>
</evidence>
<evidence type="ECO:0000313" key="2">
    <source>
        <dbReference type="EMBL" id="KAG2618298.1"/>
    </source>
</evidence>
<feature type="compositionally biased region" description="Basic and acidic residues" evidence="1">
    <location>
        <begin position="86"/>
        <end position="97"/>
    </location>
</feature>
<protein>
    <submittedName>
        <fullName evidence="2">Uncharacterized protein</fullName>
    </submittedName>
</protein>
<reference evidence="2" key="1">
    <citation type="submission" date="2020-05" db="EMBL/GenBank/DDBJ databases">
        <title>WGS assembly of Panicum virgatum.</title>
        <authorList>
            <person name="Lovell J.T."/>
            <person name="Jenkins J."/>
            <person name="Shu S."/>
            <person name="Juenger T.E."/>
            <person name="Schmutz J."/>
        </authorList>
    </citation>
    <scope>NUCLEOTIDE SEQUENCE</scope>
    <source>
        <strain evidence="2">AP13</strain>
    </source>
</reference>
<dbReference type="Proteomes" id="UP000823388">
    <property type="component" value="Chromosome 3N"/>
</dbReference>
<sequence length="97" mass="10899">MGIGARHWELVEMVRSDTCFCSSCQWWSYVQLSLSADNGNQFTLERCLKRKVSPTGDSEDCDPVVPRTDGNASNINPTAHRTSRIPRKECKLGRPSL</sequence>
<accession>A0A8T0U8E0</accession>
<name>A0A8T0U8E0_PANVG</name>
<organism evidence="2 3">
    <name type="scientific">Panicum virgatum</name>
    <name type="common">Blackwell switchgrass</name>
    <dbReference type="NCBI Taxonomy" id="38727"/>
    <lineage>
        <taxon>Eukaryota</taxon>
        <taxon>Viridiplantae</taxon>
        <taxon>Streptophyta</taxon>
        <taxon>Embryophyta</taxon>
        <taxon>Tracheophyta</taxon>
        <taxon>Spermatophyta</taxon>
        <taxon>Magnoliopsida</taxon>
        <taxon>Liliopsida</taxon>
        <taxon>Poales</taxon>
        <taxon>Poaceae</taxon>
        <taxon>PACMAD clade</taxon>
        <taxon>Panicoideae</taxon>
        <taxon>Panicodae</taxon>
        <taxon>Paniceae</taxon>
        <taxon>Panicinae</taxon>
        <taxon>Panicum</taxon>
        <taxon>Panicum sect. Hiantes</taxon>
    </lineage>
</organism>
<dbReference type="EMBL" id="CM029042">
    <property type="protein sequence ID" value="KAG2618298.1"/>
    <property type="molecule type" value="Genomic_DNA"/>
</dbReference>
<gene>
    <name evidence="2" type="ORF">PVAP13_3NG080009</name>
</gene>
<proteinExistence type="predicted"/>